<dbReference type="PANTHER" id="PTHR43342:SF1">
    <property type="entry name" value="BIFURCATING [FEFE] HYDROGENASE GAMMA SUBUNIT"/>
    <property type="match status" value="1"/>
</dbReference>
<accession>A0A933GKN4</accession>
<feature type="binding site" evidence="7">
    <location>
        <position position="117"/>
    </location>
    <ligand>
        <name>[2Fe-2S] cluster</name>
        <dbReference type="ChEBI" id="CHEBI:190135"/>
    </ligand>
</feature>
<dbReference type="InterPro" id="IPR002023">
    <property type="entry name" value="NuoE-like"/>
</dbReference>
<dbReference type="InterPro" id="IPR028431">
    <property type="entry name" value="NADP_DH_HndA-like"/>
</dbReference>
<dbReference type="GO" id="GO:0046872">
    <property type="term" value="F:metal ion binding"/>
    <property type="evidence" value="ECO:0007669"/>
    <property type="project" value="UniProtKB-KW"/>
</dbReference>
<comment type="cofactor">
    <cofactor evidence="6">
        <name>[2Fe-2S] cluster</name>
        <dbReference type="ChEBI" id="CHEBI:190135"/>
    </cofactor>
</comment>
<evidence type="ECO:0000256" key="1">
    <source>
        <dbReference type="ARBA" id="ARBA00010643"/>
    </source>
</evidence>
<name>A0A933GKN4_UNCTE</name>
<evidence type="ECO:0000256" key="4">
    <source>
        <dbReference type="ARBA" id="ARBA00023004"/>
    </source>
</evidence>
<dbReference type="FunFam" id="3.40.30.10:FF:000015">
    <property type="entry name" value="NADH-quinone oxidoreductase subunit E"/>
    <property type="match status" value="1"/>
</dbReference>
<dbReference type="EC" id="1.6.5.11" evidence="8"/>
<comment type="caution">
    <text evidence="8">The sequence shown here is derived from an EMBL/GenBank/DDBJ whole genome shotgun (WGS) entry which is preliminary data.</text>
</comment>
<evidence type="ECO:0000256" key="6">
    <source>
        <dbReference type="ARBA" id="ARBA00034078"/>
    </source>
</evidence>
<dbReference type="InterPro" id="IPR042128">
    <property type="entry name" value="NuoE_dom"/>
</dbReference>
<evidence type="ECO:0000256" key="2">
    <source>
        <dbReference type="ARBA" id="ARBA00022714"/>
    </source>
</evidence>
<dbReference type="NCBIfam" id="NF005722">
    <property type="entry name" value="PRK07539.1-2"/>
    <property type="match status" value="1"/>
</dbReference>
<dbReference type="InterPro" id="IPR041921">
    <property type="entry name" value="NuoE_N"/>
</dbReference>
<feature type="binding site" evidence="7">
    <location>
        <position position="81"/>
    </location>
    <ligand>
        <name>[2Fe-2S] cluster</name>
        <dbReference type="ChEBI" id="CHEBI:190135"/>
    </ligand>
</feature>
<dbReference type="EMBL" id="JACQWF010000136">
    <property type="protein sequence ID" value="MBI4595332.1"/>
    <property type="molecule type" value="Genomic_DNA"/>
</dbReference>
<feature type="binding site" evidence="7">
    <location>
        <position position="76"/>
    </location>
    <ligand>
        <name>[2Fe-2S] cluster</name>
        <dbReference type="ChEBI" id="CHEBI:190135"/>
    </ligand>
</feature>
<dbReference type="PANTHER" id="PTHR43342">
    <property type="entry name" value="NADH-QUINONE OXIDOREDUCTASE, E SUBUNIT"/>
    <property type="match status" value="1"/>
</dbReference>
<evidence type="ECO:0000256" key="7">
    <source>
        <dbReference type="PIRSR" id="PIRSR000216-1"/>
    </source>
</evidence>
<dbReference type="CDD" id="cd03064">
    <property type="entry name" value="TRX_Fd_NuoE"/>
    <property type="match status" value="1"/>
</dbReference>
<keyword evidence="8" id="KW-0560">Oxidoreductase</keyword>
<keyword evidence="3 7" id="KW-0479">Metal-binding</keyword>
<evidence type="ECO:0000313" key="8">
    <source>
        <dbReference type="EMBL" id="MBI4595332.1"/>
    </source>
</evidence>
<protein>
    <submittedName>
        <fullName evidence="8">NADH-quinone oxidoreductase subunit NuoE</fullName>
        <ecNumber evidence="8">1.6.5.11</ecNumber>
    </submittedName>
</protein>
<evidence type="ECO:0000313" key="9">
    <source>
        <dbReference type="Proteomes" id="UP000772181"/>
    </source>
</evidence>
<proteinExistence type="inferred from homology"/>
<gene>
    <name evidence="8" type="primary">nuoE</name>
    <name evidence="8" type="ORF">HY730_03030</name>
</gene>
<dbReference type="AlphaFoldDB" id="A0A933GKN4"/>
<dbReference type="PIRSF" id="PIRSF000216">
    <property type="entry name" value="NADH_DH_24kDa"/>
    <property type="match status" value="1"/>
</dbReference>
<evidence type="ECO:0000256" key="3">
    <source>
        <dbReference type="ARBA" id="ARBA00022723"/>
    </source>
</evidence>
<dbReference type="InterPro" id="IPR036249">
    <property type="entry name" value="Thioredoxin-like_sf"/>
</dbReference>
<keyword evidence="4 7" id="KW-0408">Iron</keyword>
<organism evidence="8 9">
    <name type="scientific">Tectimicrobiota bacterium</name>
    <dbReference type="NCBI Taxonomy" id="2528274"/>
    <lineage>
        <taxon>Bacteria</taxon>
        <taxon>Pseudomonadati</taxon>
        <taxon>Nitrospinota/Tectimicrobiota group</taxon>
        <taxon>Candidatus Tectimicrobiota</taxon>
    </lineage>
</organism>
<dbReference type="Gene3D" id="1.10.10.1590">
    <property type="entry name" value="NADH-quinone oxidoreductase subunit E"/>
    <property type="match status" value="1"/>
</dbReference>
<dbReference type="GO" id="GO:0051537">
    <property type="term" value="F:2 iron, 2 sulfur cluster binding"/>
    <property type="evidence" value="ECO:0007669"/>
    <property type="project" value="UniProtKB-KW"/>
</dbReference>
<keyword evidence="5 7" id="KW-0411">Iron-sulfur</keyword>
<evidence type="ECO:0000256" key="5">
    <source>
        <dbReference type="ARBA" id="ARBA00023014"/>
    </source>
</evidence>
<reference evidence="8" key="1">
    <citation type="submission" date="2020-07" db="EMBL/GenBank/DDBJ databases">
        <title>Huge and variable diversity of episymbiotic CPR bacteria and DPANN archaea in groundwater ecosystems.</title>
        <authorList>
            <person name="He C.Y."/>
            <person name="Keren R."/>
            <person name="Whittaker M."/>
            <person name="Farag I.F."/>
            <person name="Doudna J."/>
            <person name="Cate J.H.D."/>
            <person name="Banfield J.F."/>
        </authorList>
    </citation>
    <scope>NUCLEOTIDE SEQUENCE</scope>
    <source>
        <strain evidence="8">NC_groundwater_1482_Ag_S-0.65um_47_24</strain>
    </source>
</reference>
<comment type="similarity">
    <text evidence="1">Belongs to the complex I 24 kDa subunit family.</text>
</comment>
<keyword evidence="2 7" id="KW-0001">2Fe-2S</keyword>
<dbReference type="Proteomes" id="UP000772181">
    <property type="component" value="Unassembled WGS sequence"/>
</dbReference>
<dbReference type="Pfam" id="PF01257">
    <property type="entry name" value="2Fe-2S_thioredx"/>
    <property type="match status" value="1"/>
</dbReference>
<dbReference type="GO" id="GO:0016491">
    <property type="term" value="F:oxidoreductase activity"/>
    <property type="evidence" value="ECO:0007669"/>
    <property type="project" value="UniProtKB-KW"/>
</dbReference>
<feature type="binding site" evidence="7">
    <location>
        <position position="121"/>
    </location>
    <ligand>
        <name>[2Fe-2S] cluster</name>
        <dbReference type="ChEBI" id="CHEBI:190135"/>
    </ligand>
</feature>
<sequence>MDAGKIDSIIETYGPVPSSLIPILQDVQQEYNYLPEDVLEYVASRLGTRLSKVYHVATFYNAFSLKPRGKYVINVCTGTACHVKGAEKIIDELYREIGIKPGETTQDMRFTVQTVRCVGCCSLAPAMVVNKDTHGKVRLGKVAKVLKNYES</sequence>
<dbReference type="SUPFAM" id="SSF52833">
    <property type="entry name" value="Thioredoxin-like"/>
    <property type="match status" value="1"/>
</dbReference>
<dbReference type="Gene3D" id="3.40.30.10">
    <property type="entry name" value="Glutaredoxin"/>
    <property type="match status" value="1"/>
</dbReference>
<comment type="cofactor">
    <cofactor evidence="7">
        <name>[2Fe-2S] cluster</name>
        <dbReference type="ChEBI" id="CHEBI:190135"/>
    </cofactor>
    <text evidence="7">Binds 1 [2Fe-2S] cluster.</text>
</comment>